<dbReference type="RefSeq" id="WP_085878171.1">
    <property type="nucleotide sequence ID" value="NZ_FWFZ01000005.1"/>
</dbReference>
<evidence type="ECO:0000313" key="2">
    <source>
        <dbReference type="Proteomes" id="UP000193900"/>
    </source>
</evidence>
<dbReference type="AlphaFoldDB" id="A0A1Y5S9H9"/>
<proteinExistence type="predicted"/>
<keyword evidence="2" id="KW-1185">Reference proteome</keyword>
<evidence type="ECO:0000313" key="1">
    <source>
        <dbReference type="EMBL" id="SLN35264.1"/>
    </source>
</evidence>
<dbReference type="Proteomes" id="UP000193900">
    <property type="component" value="Unassembled WGS sequence"/>
</dbReference>
<protein>
    <submittedName>
        <fullName evidence="1">Uncharacterized protein</fullName>
    </submittedName>
</protein>
<dbReference type="EMBL" id="FWFZ01000005">
    <property type="protein sequence ID" value="SLN35264.1"/>
    <property type="molecule type" value="Genomic_DNA"/>
</dbReference>
<dbReference type="OrthoDB" id="7845998at2"/>
<reference evidence="1 2" key="1">
    <citation type="submission" date="2017-03" db="EMBL/GenBank/DDBJ databases">
        <authorList>
            <person name="Afonso C.L."/>
            <person name="Miller P.J."/>
            <person name="Scott M.A."/>
            <person name="Spackman E."/>
            <person name="Goraichik I."/>
            <person name="Dimitrov K.M."/>
            <person name="Suarez D.L."/>
            <person name="Swayne D.E."/>
        </authorList>
    </citation>
    <scope>NUCLEOTIDE SEQUENCE [LARGE SCALE GENOMIC DNA]</scope>
    <source>
        <strain evidence="1 2">CECT 7023</strain>
    </source>
</reference>
<accession>A0A1Y5S9H9</accession>
<gene>
    <name evidence="1" type="ORF">ROA7023_01269</name>
</gene>
<organism evidence="1 2">
    <name type="scientific">Roseisalinus antarcticus</name>
    <dbReference type="NCBI Taxonomy" id="254357"/>
    <lineage>
        <taxon>Bacteria</taxon>
        <taxon>Pseudomonadati</taxon>
        <taxon>Pseudomonadota</taxon>
        <taxon>Alphaproteobacteria</taxon>
        <taxon>Rhodobacterales</taxon>
        <taxon>Roseobacteraceae</taxon>
        <taxon>Roseisalinus</taxon>
    </lineage>
</organism>
<sequence length="161" mass="17881">MSENLHDLLEGDDPVALRRIEKALQSGDVRNEPVDAILSALIWRRCTTGQNGVLGAVLNHDCAARVSVLAEHLDRVGASDAAQAMRDLREEIPLEDERIRNGLIDWVDANPGIARYAKTLNDGVDDIALKIWNFMQKCKDELPDPEIPAKRKGPFAWLFSG</sequence>
<name>A0A1Y5S9H9_9RHOB</name>